<evidence type="ECO:0000256" key="5">
    <source>
        <dbReference type="ARBA" id="ARBA00023136"/>
    </source>
</evidence>
<dbReference type="NCBIfam" id="TIGR04056">
    <property type="entry name" value="OMP_RagA_SusC"/>
    <property type="match status" value="1"/>
</dbReference>
<dbReference type="EMBL" id="FOKK01000008">
    <property type="protein sequence ID" value="SFB35515.1"/>
    <property type="molecule type" value="Genomic_DNA"/>
</dbReference>
<dbReference type="STRING" id="237018.SAMN04489723_1082"/>
<evidence type="ECO:0000259" key="9">
    <source>
        <dbReference type="Pfam" id="PF07715"/>
    </source>
</evidence>
<dbReference type="Pfam" id="PF13715">
    <property type="entry name" value="CarbopepD_reg_2"/>
    <property type="match status" value="1"/>
</dbReference>
<reference evidence="10 11" key="1">
    <citation type="submission" date="2016-10" db="EMBL/GenBank/DDBJ databases">
        <authorList>
            <person name="de Groot N.N."/>
        </authorList>
    </citation>
    <scope>NUCLEOTIDE SEQUENCE [LARGE SCALE GENOMIC DNA]</scope>
    <source>
        <strain evidence="10 11">DSM 23399</strain>
    </source>
</reference>
<dbReference type="Gene3D" id="2.60.40.1120">
    <property type="entry name" value="Carboxypeptidase-like, regulatory domain"/>
    <property type="match status" value="1"/>
</dbReference>
<keyword evidence="3 7" id="KW-1134">Transmembrane beta strand</keyword>
<evidence type="ECO:0000256" key="4">
    <source>
        <dbReference type="ARBA" id="ARBA00022692"/>
    </source>
</evidence>
<dbReference type="Pfam" id="PF07715">
    <property type="entry name" value="Plug"/>
    <property type="match status" value="1"/>
</dbReference>
<sequence length="1064" mass="118580">MKRLVTILTFMCLIGTLCKAQNQASSIRGQVFSQDDMLPLSGALVTLGDSLQLTITDENGYFEVKAAPGEYLLKVSFLGMESKSLPVTFPSGELLRIELEHDQSELQEVVVMSTGYQSLPAERVTGSFVSLDEKLVFRKVSSDFIDRLEDVSPGVSFNRGPNTGRDQISIRGRSTLFANTAPLIVVDNFPYDGPLESINPNDIEQITVLKDAAAASIWGARAGNGVIVVTTKSGAQASAPRVSFNSSVNVFEKTDPFYVPQMNMGEFVEIERQLFANKYYRSQENSRNKNALSPVVEALIAERDGLLSSEAAESLISSYKGQDLRRDLADYYYRSRISQQYALSLNGGSTSNTYYFSVGYDRNLQGVTGNKDERWTIQAKNSWSFAKDKLKWSVGLYLTQSDDTGTTDIPQSFPYASLADEQGEPLPIYRNLSSRYISSVQGLGLLDWKNVPLNERGKLDENARVLDGRFQTALTVLPLEGLSATLSYQYWTNRSNTRNRNPASSYYVRDLFNRFSYLTESGTVQHYLPQGDILDLSNATSYSQTLRGVVNYTKEWSDMHRLAVLAGSEIRDLSSISDEVRYYGYNDALGTSSVVDYLTRFPYFYNPAASATIESGMSHSGLTDRFVSFYGNAGYTFRKKFDVTVSIRKDQSNFFGVDANDRGVPLWSAGLGWTLSEEPFSGFLNDSYLKLRMSYGYSGNLDKSLSGLLTAAYYNQPNYAYIPNMPAATVQNPPNPGLRWEKVGITNAGVDFESKSGRWTGTFEYYVKKGEDLIGQYEVPISTGLSRVTGNYAQSRTNGIDLILGARWIDRSVTWKSDFFLSQVKDKVTRVDVDQTGSSLINAVNSAIPFPVEGKPLFSVYSYEWAGLNPDTGNPQGIMDGEVSEEYIPIITTASPETLVYHGPARPTVFGSLRNTVGWKGFSLSVNITYRLGYYYRRRSIDYASLLRGQIGHGDYESRWKNPGDEQQTQIPSMPASASSTRNLFYSNSAILVEKGDHIRLQDIRLGYSFIKTERPWLPLRSAELYGYANNLGILWKASDDSLDPDFQTAKPLSSFALGLKIDF</sequence>
<dbReference type="InterPro" id="IPR023997">
    <property type="entry name" value="TonB-dep_OMP_SusC/RagA_CS"/>
</dbReference>
<evidence type="ECO:0000256" key="7">
    <source>
        <dbReference type="PROSITE-ProRule" id="PRU01360"/>
    </source>
</evidence>
<keyword evidence="5 7" id="KW-0472">Membrane</keyword>
<evidence type="ECO:0000256" key="6">
    <source>
        <dbReference type="ARBA" id="ARBA00023237"/>
    </source>
</evidence>
<dbReference type="RefSeq" id="WP_175499691.1">
    <property type="nucleotide sequence ID" value="NZ_FOKK01000008.1"/>
</dbReference>
<accession>A0A1I1ABZ4</accession>
<gene>
    <name evidence="10" type="ORF">SAMN04489723_1082</name>
</gene>
<dbReference type="Proteomes" id="UP000198790">
    <property type="component" value="Unassembled WGS sequence"/>
</dbReference>
<dbReference type="PROSITE" id="PS52016">
    <property type="entry name" value="TONB_DEPENDENT_REC_3"/>
    <property type="match status" value="1"/>
</dbReference>
<evidence type="ECO:0000313" key="11">
    <source>
        <dbReference type="Proteomes" id="UP000198790"/>
    </source>
</evidence>
<dbReference type="InterPro" id="IPR012910">
    <property type="entry name" value="Plug_dom"/>
</dbReference>
<dbReference type="InterPro" id="IPR036942">
    <property type="entry name" value="Beta-barrel_TonB_sf"/>
</dbReference>
<evidence type="ECO:0000256" key="3">
    <source>
        <dbReference type="ARBA" id="ARBA00022452"/>
    </source>
</evidence>
<protein>
    <submittedName>
        <fullName evidence="10">TonB-linked outer membrane protein, SusC/RagA family</fullName>
    </submittedName>
</protein>
<feature type="domain" description="TonB-dependent receptor plug" evidence="9">
    <location>
        <begin position="123"/>
        <end position="226"/>
    </location>
</feature>
<name>A0A1I1ABZ4_9BACT</name>
<feature type="chain" id="PRO_5011704090" evidence="8">
    <location>
        <begin position="21"/>
        <end position="1064"/>
    </location>
</feature>
<organism evidence="10 11">
    <name type="scientific">Algoriphagus aquimarinus</name>
    <dbReference type="NCBI Taxonomy" id="237018"/>
    <lineage>
        <taxon>Bacteria</taxon>
        <taxon>Pseudomonadati</taxon>
        <taxon>Bacteroidota</taxon>
        <taxon>Cytophagia</taxon>
        <taxon>Cytophagales</taxon>
        <taxon>Cyclobacteriaceae</taxon>
        <taxon>Algoriphagus</taxon>
    </lineage>
</organism>
<dbReference type="InterPro" id="IPR037066">
    <property type="entry name" value="Plug_dom_sf"/>
</dbReference>
<feature type="signal peptide" evidence="8">
    <location>
        <begin position="1"/>
        <end position="20"/>
    </location>
</feature>
<proteinExistence type="inferred from homology"/>
<keyword evidence="4 7" id="KW-0812">Transmembrane</keyword>
<dbReference type="NCBIfam" id="TIGR04057">
    <property type="entry name" value="SusC_RagA_signa"/>
    <property type="match status" value="1"/>
</dbReference>
<dbReference type="InterPro" id="IPR023996">
    <property type="entry name" value="TonB-dep_OMP_SusC/RagA"/>
</dbReference>
<evidence type="ECO:0000256" key="1">
    <source>
        <dbReference type="ARBA" id="ARBA00004571"/>
    </source>
</evidence>
<evidence type="ECO:0000313" key="10">
    <source>
        <dbReference type="EMBL" id="SFB35515.1"/>
    </source>
</evidence>
<comment type="similarity">
    <text evidence="7">Belongs to the TonB-dependent receptor family.</text>
</comment>
<dbReference type="SUPFAM" id="SSF56935">
    <property type="entry name" value="Porins"/>
    <property type="match status" value="1"/>
</dbReference>
<dbReference type="GO" id="GO:0009279">
    <property type="term" value="C:cell outer membrane"/>
    <property type="evidence" value="ECO:0007669"/>
    <property type="project" value="UniProtKB-SubCell"/>
</dbReference>
<keyword evidence="11" id="KW-1185">Reference proteome</keyword>
<dbReference type="InterPro" id="IPR008969">
    <property type="entry name" value="CarboxyPept-like_regulatory"/>
</dbReference>
<evidence type="ECO:0000256" key="2">
    <source>
        <dbReference type="ARBA" id="ARBA00022448"/>
    </source>
</evidence>
<dbReference type="SUPFAM" id="SSF49464">
    <property type="entry name" value="Carboxypeptidase regulatory domain-like"/>
    <property type="match status" value="1"/>
</dbReference>
<comment type="subcellular location">
    <subcellularLocation>
        <location evidence="1 7">Cell outer membrane</location>
        <topology evidence="1 7">Multi-pass membrane protein</topology>
    </subcellularLocation>
</comment>
<keyword evidence="6 7" id="KW-0998">Cell outer membrane</keyword>
<dbReference type="Gene3D" id="2.40.170.20">
    <property type="entry name" value="TonB-dependent receptor, beta-barrel domain"/>
    <property type="match status" value="1"/>
</dbReference>
<dbReference type="Gene3D" id="2.170.130.10">
    <property type="entry name" value="TonB-dependent receptor, plug domain"/>
    <property type="match status" value="1"/>
</dbReference>
<keyword evidence="2 7" id="KW-0813">Transport</keyword>
<evidence type="ECO:0000256" key="8">
    <source>
        <dbReference type="SAM" id="SignalP"/>
    </source>
</evidence>
<dbReference type="InterPro" id="IPR039426">
    <property type="entry name" value="TonB-dep_rcpt-like"/>
</dbReference>
<keyword evidence="8" id="KW-0732">Signal</keyword>
<dbReference type="AlphaFoldDB" id="A0A1I1ABZ4"/>